<dbReference type="Proteomes" id="UP000269041">
    <property type="component" value="Unassembled WGS sequence"/>
</dbReference>
<proteinExistence type="predicted"/>
<feature type="transmembrane region" description="Helical" evidence="1">
    <location>
        <begin position="12"/>
        <end position="30"/>
    </location>
</feature>
<protein>
    <submittedName>
        <fullName evidence="2">Uncharacterized protein</fullName>
    </submittedName>
</protein>
<keyword evidence="1" id="KW-1133">Transmembrane helix</keyword>
<evidence type="ECO:0000313" key="3">
    <source>
        <dbReference type="Proteomes" id="UP000269041"/>
    </source>
</evidence>
<keyword evidence="1" id="KW-0472">Membrane</keyword>
<evidence type="ECO:0000256" key="1">
    <source>
        <dbReference type="SAM" id="Phobius"/>
    </source>
</evidence>
<keyword evidence="3" id="KW-1185">Reference proteome</keyword>
<gene>
    <name evidence="2" type="ORF">EJA03_08020</name>
</gene>
<accession>A0A427U4L8</accession>
<dbReference type="EMBL" id="RSFA01000027">
    <property type="protein sequence ID" value="RSD31613.1"/>
    <property type="molecule type" value="Genomic_DNA"/>
</dbReference>
<sequence length="94" mass="11072">MVDISPSKKSKSYLFSLFGVCPEFILPNLFSIKVSCWIKADQKALIMKLQTRLVFIDTSTFKKKNYNRISMLSGLSVKRLTLFWTRHRRDHLCR</sequence>
<reference evidence="2 3" key="1">
    <citation type="submission" date="2018-12" db="EMBL/GenBank/DDBJ databases">
        <title>Genomic taxonomy of the Vibrionaceae family.</title>
        <authorList>
            <person name="Gomez-Gil B."/>
            <person name="Enciso-Ibarra K."/>
        </authorList>
    </citation>
    <scope>NUCLEOTIDE SEQUENCE [LARGE SCALE GENOMIC DNA]</scope>
    <source>
        <strain evidence="2 3">CAIM 594</strain>
    </source>
</reference>
<evidence type="ECO:0000313" key="2">
    <source>
        <dbReference type="EMBL" id="RSD31613.1"/>
    </source>
</evidence>
<organism evidence="2 3">
    <name type="scientific">Vibrio pectenicida</name>
    <dbReference type="NCBI Taxonomy" id="62763"/>
    <lineage>
        <taxon>Bacteria</taxon>
        <taxon>Pseudomonadati</taxon>
        <taxon>Pseudomonadota</taxon>
        <taxon>Gammaproteobacteria</taxon>
        <taxon>Vibrionales</taxon>
        <taxon>Vibrionaceae</taxon>
        <taxon>Vibrio</taxon>
    </lineage>
</organism>
<name>A0A427U4L8_9VIBR</name>
<comment type="caution">
    <text evidence="2">The sequence shown here is derived from an EMBL/GenBank/DDBJ whole genome shotgun (WGS) entry which is preliminary data.</text>
</comment>
<dbReference type="AlphaFoldDB" id="A0A427U4L8"/>
<keyword evidence="1" id="KW-0812">Transmembrane</keyword>